<dbReference type="SMART" id="SM00507">
    <property type="entry name" value="HNHc"/>
    <property type="match status" value="1"/>
</dbReference>
<gene>
    <name evidence="2" type="ORF">IF651_01740</name>
</gene>
<keyword evidence="2" id="KW-0255">Endonuclease</keyword>
<organism evidence="2 3">
    <name type="scientific">Cellulosimicrobium arenosum</name>
    <dbReference type="NCBI Taxonomy" id="2708133"/>
    <lineage>
        <taxon>Bacteria</taxon>
        <taxon>Bacillati</taxon>
        <taxon>Actinomycetota</taxon>
        <taxon>Actinomycetes</taxon>
        <taxon>Micrococcales</taxon>
        <taxon>Promicromonosporaceae</taxon>
        <taxon>Cellulosimicrobium</taxon>
    </lineage>
</organism>
<sequence length="162" mass="18310">MSEVVIYNLGRTQVLGRVTLRHAIRMLHRRVAEVFESVEGETFGPYQRPRSVELVRYVHTKWVYERQGRVPYSRASLLRRDRGRCAYCDGTATTMDHVVPRCQGGATTWLNAVAACEPCNAVKGGRTPEEAGMRLLRRPYEPAFRDLYPRGSAPGPHGRAVP</sequence>
<evidence type="ECO:0000313" key="2">
    <source>
        <dbReference type="EMBL" id="MBD8077783.1"/>
    </source>
</evidence>
<dbReference type="EMBL" id="JACYHB010000001">
    <property type="protein sequence ID" value="MBD8077783.1"/>
    <property type="molecule type" value="Genomic_DNA"/>
</dbReference>
<name>A0A927IYV9_9MICO</name>
<feature type="domain" description="HNH nuclease" evidence="1">
    <location>
        <begin position="72"/>
        <end position="121"/>
    </location>
</feature>
<dbReference type="Gene3D" id="1.10.30.50">
    <property type="match status" value="1"/>
</dbReference>
<dbReference type="Pfam" id="PF14279">
    <property type="entry name" value="HNH_5"/>
    <property type="match status" value="1"/>
</dbReference>
<dbReference type="GO" id="GO:0004519">
    <property type="term" value="F:endonuclease activity"/>
    <property type="evidence" value="ECO:0007669"/>
    <property type="project" value="UniProtKB-KW"/>
</dbReference>
<accession>A0A927IYV9</accession>
<evidence type="ECO:0000259" key="1">
    <source>
        <dbReference type="SMART" id="SM00507"/>
    </source>
</evidence>
<dbReference type="PANTHER" id="PTHR33877:SF2">
    <property type="entry name" value="OS07G0170200 PROTEIN"/>
    <property type="match status" value="1"/>
</dbReference>
<evidence type="ECO:0000313" key="3">
    <source>
        <dbReference type="Proteomes" id="UP000610846"/>
    </source>
</evidence>
<protein>
    <submittedName>
        <fullName evidence="2">HNH endonuclease</fullName>
    </submittedName>
</protein>
<reference evidence="2" key="2">
    <citation type="submission" date="2020-09" db="EMBL/GenBank/DDBJ databases">
        <authorList>
            <person name="Yu Y."/>
        </authorList>
    </citation>
    <scope>NUCLEOTIDE SEQUENCE</scope>
    <source>
        <strain evidence="2">KCTC 49039</strain>
    </source>
</reference>
<dbReference type="CDD" id="cd00085">
    <property type="entry name" value="HNHc"/>
    <property type="match status" value="1"/>
</dbReference>
<reference evidence="2" key="1">
    <citation type="journal article" date="2018" name="Curr. Microbiol.">
        <title>Cellulosimicrobium arenosum sp. nov., Isolated from Marine Sediment Sand.</title>
        <authorList>
            <person name="Oh M."/>
            <person name="Kim J.H."/>
            <person name="Yoon J.H."/>
            <person name="Schumann P."/>
            <person name="Kim W."/>
        </authorList>
    </citation>
    <scope>NUCLEOTIDE SEQUENCE</scope>
    <source>
        <strain evidence="2">KCTC 49039</strain>
    </source>
</reference>
<keyword evidence="2" id="KW-0378">Hydrolase</keyword>
<proteinExistence type="predicted"/>
<dbReference type="PANTHER" id="PTHR33877">
    <property type="entry name" value="SLL1193 PROTEIN"/>
    <property type="match status" value="1"/>
</dbReference>
<dbReference type="InterPro" id="IPR029471">
    <property type="entry name" value="HNH_5"/>
</dbReference>
<dbReference type="InterPro" id="IPR003615">
    <property type="entry name" value="HNH_nuc"/>
</dbReference>
<comment type="caution">
    <text evidence="2">The sequence shown here is derived from an EMBL/GenBank/DDBJ whole genome shotgun (WGS) entry which is preliminary data.</text>
</comment>
<dbReference type="RefSeq" id="WP_191827342.1">
    <property type="nucleotide sequence ID" value="NZ_JACYHB010000001.1"/>
</dbReference>
<dbReference type="InterPro" id="IPR052892">
    <property type="entry name" value="NA-targeting_endonuclease"/>
</dbReference>
<dbReference type="Proteomes" id="UP000610846">
    <property type="component" value="Unassembled WGS sequence"/>
</dbReference>
<keyword evidence="2" id="KW-0540">Nuclease</keyword>
<dbReference type="AlphaFoldDB" id="A0A927IYV9"/>
<keyword evidence="3" id="KW-1185">Reference proteome</keyword>